<name>A0A146G6K0_TERSA</name>
<dbReference type="GO" id="GO:0005737">
    <property type="term" value="C:cytoplasm"/>
    <property type="evidence" value="ECO:0007669"/>
    <property type="project" value="TreeGrafter"/>
</dbReference>
<evidence type="ECO:0000256" key="2">
    <source>
        <dbReference type="ARBA" id="ARBA00022723"/>
    </source>
</evidence>
<keyword evidence="7" id="KW-0732">Signal</keyword>
<protein>
    <recommendedName>
        <fullName evidence="6">Peptide methionine sulfoxide reductase MsrB</fullName>
        <ecNumber evidence="6">1.8.4.12</ecNumber>
    </recommendedName>
    <alternativeName>
        <fullName evidence="6">Peptide-methionine (R)-S-oxide reductase</fullName>
    </alternativeName>
</protein>
<keyword evidence="4 6" id="KW-0560">Oxidoreductase</keyword>
<comment type="caution">
    <text evidence="9">The sequence shown here is derived from an EMBL/GenBank/DDBJ whole genome shotgun (WGS) entry which is preliminary data.</text>
</comment>
<dbReference type="PANTHER" id="PTHR10173">
    <property type="entry name" value="METHIONINE SULFOXIDE REDUCTASE"/>
    <property type="match status" value="1"/>
</dbReference>
<keyword evidence="3 6" id="KW-0862">Zinc</keyword>
<dbReference type="RefSeq" id="WP_169809582.1">
    <property type="nucleotide sequence ID" value="NZ_BDCO01000002.1"/>
</dbReference>
<evidence type="ECO:0000256" key="7">
    <source>
        <dbReference type="SAM" id="SignalP"/>
    </source>
</evidence>
<dbReference type="Gene3D" id="2.170.150.20">
    <property type="entry name" value="Peptide methionine sulfoxide reductase"/>
    <property type="match status" value="1"/>
</dbReference>
<feature type="binding site" evidence="6">
    <location>
        <position position="97"/>
    </location>
    <ligand>
        <name>Zn(2+)</name>
        <dbReference type="ChEBI" id="CHEBI:29105"/>
    </ligand>
</feature>
<dbReference type="InterPro" id="IPR028427">
    <property type="entry name" value="Met_Sox_Rdtase_MsrB"/>
</dbReference>
<gene>
    <name evidence="6" type="primary">msrB</name>
    <name evidence="9" type="ORF">TSACC_21560</name>
</gene>
<evidence type="ECO:0000313" key="9">
    <source>
        <dbReference type="EMBL" id="GAT33151.1"/>
    </source>
</evidence>
<dbReference type="Pfam" id="PF01641">
    <property type="entry name" value="SelR"/>
    <property type="match status" value="1"/>
</dbReference>
<feature type="chain" id="PRO_5007524726" description="Peptide methionine sulfoxide reductase MsrB" evidence="7">
    <location>
        <begin position="18"/>
        <end position="183"/>
    </location>
</feature>
<proteinExistence type="inferred from homology"/>
<dbReference type="GO" id="GO:0033743">
    <property type="term" value="F:peptide-methionine (R)-S-oxide reductase activity"/>
    <property type="evidence" value="ECO:0007669"/>
    <property type="project" value="UniProtKB-UniRule"/>
</dbReference>
<evidence type="ECO:0000256" key="5">
    <source>
        <dbReference type="ARBA" id="ARBA00048488"/>
    </source>
</evidence>
<dbReference type="InterPro" id="IPR011057">
    <property type="entry name" value="Mss4-like_sf"/>
</dbReference>
<feature type="signal peptide" evidence="7">
    <location>
        <begin position="1"/>
        <end position="17"/>
    </location>
</feature>
<dbReference type="NCBIfam" id="TIGR00357">
    <property type="entry name" value="peptide-methionine (R)-S-oxide reductase MsrB"/>
    <property type="match status" value="1"/>
</dbReference>
<dbReference type="PROSITE" id="PS51790">
    <property type="entry name" value="MSRB"/>
    <property type="match status" value="1"/>
</dbReference>
<feature type="binding site" evidence="6">
    <location>
        <position position="94"/>
    </location>
    <ligand>
        <name>Zn(2+)</name>
        <dbReference type="ChEBI" id="CHEBI:29105"/>
    </ligand>
</feature>
<feature type="active site" description="Nucleophile" evidence="6">
    <location>
        <position position="166"/>
    </location>
</feature>
<dbReference type="EMBL" id="BDCO01000002">
    <property type="protein sequence ID" value="GAT33151.1"/>
    <property type="molecule type" value="Genomic_DNA"/>
</dbReference>
<reference evidence="10" key="1">
    <citation type="journal article" date="2017" name="Genome Announc.">
        <title>Draft Genome Sequence of Terrimicrobium sacchariphilum NM-5T, a Facultative Anaerobic Soil Bacterium of the Class Spartobacteria.</title>
        <authorList>
            <person name="Qiu Y.L."/>
            <person name="Tourlousse D.M."/>
            <person name="Matsuura N."/>
            <person name="Ohashi A."/>
            <person name="Sekiguchi Y."/>
        </authorList>
    </citation>
    <scope>NUCLEOTIDE SEQUENCE [LARGE SCALE GENOMIC DNA]</scope>
    <source>
        <strain evidence="10">NM-5</strain>
    </source>
</reference>
<accession>A0A146G6K0</accession>
<dbReference type="STRING" id="690879.TSACC_21560"/>
<sequence>MTKAFAAIILSITPLFSAMSSSISDSLPDQVTVVLADEKGQPLPPKSVPTVKKTDEEWLTQLGPERYKILRAQGTEIPFCGLLLDNKKKGIYFCAGCDLPLFSSDAKFHSGTGWPSFFQPFARENVLELRDTSHGMIRTEIRCARCGGHLGHVFEDGPKPTNLRYCLNSESLVFREFPAKGEH</sequence>
<feature type="domain" description="MsrB" evidence="8">
    <location>
        <begin position="55"/>
        <end position="177"/>
    </location>
</feature>
<keyword evidence="10" id="KW-1185">Reference proteome</keyword>
<dbReference type="FunFam" id="2.170.150.20:FF:000001">
    <property type="entry name" value="Peptide methionine sulfoxide reductase MsrB"/>
    <property type="match status" value="1"/>
</dbReference>
<organism evidence="9 10">
    <name type="scientific">Terrimicrobium sacchariphilum</name>
    <dbReference type="NCBI Taxonomy" id="690879"/>
    <lineage>
        <taxon>Bacteria</taxon>
        <taxon>Pseudomonadati</taxon>
        <taxon>Verrucomicrobiota</taxon>
        <taxon>Terrimicrobiia</taxon>
        <taxon>Terrimicrobiales</taxon>
        <taxon>Terrimicrobiaceae</taxon>
        <taxon>Terrimicrobium</taxon>
    </lineage>
</organism>
<comment type="similarity">
    <text evidence="1 6">Belongs to the MsrB Met sulfoxide reductase family.</text>
</comment>
<dbReference type="Proteomes" id="UP000076023">
    <property type="component" value="Unassembled WGS sequence"/>
</dbReference>
<dbReference type="GO" id="GO:0008270">
    <property type="term" value="F:zinc ion binding"/>
    <property type="evidence" value="ECO:0007669"/>
    <property type="project" value="UniProtKB-UniRule"/>
</dbReference>
<feature type="binding site" evidence="6">
    <location>
        <position position="143"/>
    </location>
    <ligand>
        <name>Zn(2+)</name>
        <dbReference type="ChEBI" id="CHEBI:29105"/>
    </ligand>
</feature>
<dbReference type="GO" id="GO:0030091">
    <property type="term" value="P:protein repair"/>
    <property type="evidence" value="ECO:0007669"/>
    <property type="project" value="InterPro"/>
</dbReference>
<evidence type="ECO:0000256" key="1">
    <source>
        <dbReference type="ARBA" id="ARBA00007174"/>
    </source>
</evidence>
<dbReference type="InParanoid" id="A0A146G6K0"/>
<evidence type="ECO:0000256" key="4">
    <source>
        <dbReference type="ARBA" id="ARBA00023002"/>
    </source>
</evidence>
<dbReference type="EC" id="1.8.4.12" evidence="6"/>
<evidence type="ECO:0000259" key="8">
    <source>
        <dbReference type="PROSITE" id="PS51790"/>
    </source>
</evidence>
<evidence type="ECO:0000313" key="10">
    <source>
        <dbReference type="Proteomes" id="UP000076023"/>
    </source>
</evidence>
<dbReference type="HAMAP" id="MF_01400">
    <property type="entry name" value="MsrB"/>
    <property type="match status" value="1"/>
</dbReference>
<dbReference type="GO" id="GO:0006979">
    <property type="term" value="P:response to oxidative stress"/>
    <property type="evidence" value="ECO:0007669"/>
    <property type="project" value="InterPro"/>
</dbReference>
<evidence type="ECO:0000256" key="3">
    <source>
        <dbReference type="ARBA" id="ARBA00022833"/>
    </source>
</evidence>
<dbReference type="FunCoup" id="A0A146G6K0">
    <property type="interactions" value="461"/>
</dbReference>
<comment type="catalytic activity">
    <reaction evidence="5 6">
        <text>L-methionyl-[protein] + [thioredoxin]-disulfide + H2O = L-methionyl-(R)-S-oxide-[protein] + [thioredoxin]-dithiol</text>
        <dbReference type="Rhea" id="RHEA:24164"/>
        <dbReference type="Rhea" id="RHEA-COMP:10698"/>
        <dbReference type="Rhea" id="RHEA-COMP:10700"/>
        <dbReference type="Rhea" id="RHEA-COMP:12313"/>
        <dbReference type="Rhea" id="RHEA-COMP:12314"/>
        <dbReference type="ChEBI" id="CHEBI:15377"/>
        <dbReference type="ChEBI" id="CHEBI:16044"/>
        <dbReference type="ChEBI" id="CHEBI:29950"/>
        <dbReference type="ChEBI" id="CHEBI:45764"/>
        <dbReference type="ChEBI" id="CHEBI:50058"/>
        <dbReference type="EC" id="1.8.4.12"/>
    </reaction>
</comment>
<evidence type="ECO:0000256" key="6">
    <source>
        <dbReference type="HAMAP-Rule" id="MF_01400"/>
    </source>
</evidence>
<feature type="binding site" evidence="6">
    <location>
        <position position="146"/>
    </location>
    <ligand>
        <name>Zn(2+)</name>
        <dbReference type="ChEBI" id="CHEBI:29105"/>
    </ligand>
</feature>
<keyword evidence="2 6" id="KW-0479">Metal-binding</keyword>
<comment type="cofactor">
    <cofactor evidence="6">
        <name>Zn(2+)</name>
        <dbReference type="ChEBI" id="CHEBI:29105"/>
    </cofactor>
    <text evidence="6">Binds 1 zinc ion per subunit. The zinc ion is important for the structural integrity of the protein.</text>
</comment>
<dbReference type="PANTHER" id="PTHR10173:SF52">
    <property type="entry name" value="METHIONINE-R-SULFOXIDE REDUCTASE B1"/>
    <property type="match status" value="1"/>
</dbReference>
<dbReference type="InterPro" id="IPR002579">
    <property type="entry name" value="Met_Sox_Rdtase_MsrB_dom"/>
</dbReference>
<dbReference type="AlphaFoldDB" id="A0A146G6K0"/>
<dbReference type="SUPFAM" id="SSF51316">
    <property type="entry name" value="Mss4-like"/>
    <property type="match status" value="1"/>
</dbReference>